<dbReference type="OrthoDB" id="3436866at2"/>
<keyword evidence="3" id="KW-1185">Reference proteome</keyword>
<accession>A0A1S2QHC9</accession>
<name>A0A1S2QHC9_9ACTN</name>
<proteinExistence type="predicted"/>
<dbReference type="Pfam" id="PF04149">
    <property type="entry name" value="DUF397"/>
    <property type="match status" value="1"/>
</dbReference>
<sequence>MPGLAWQKSSYCPEGNSCIHIAATPDTIHLTESADPTGAVLTTTPAAFGTLIAALKKKPVPVGEGAHDDAPFRLRSADTVVTTTRHKWNAFVLGVQAGEFDHFAVTR</sequence>
<reference evidence="2 3" key="1">
    <citation type="submission" date="2016-10" db="EMBL/GenBank/DDBJ databases">
        <title>Genome sequence of Streptomyces sp. MUSC 1.</title>
        <authorList>
            <person name="Lee L.-H."/>
            <person name="Ser H.-L."/>
            <person name="Law J.W.-F."/>
        </authorList>
    </citation>
    <scope>NUCLEOTIDE SEQUENCE [LARGE SCALE GENOMIC DNA]</scope>
    <source>
        <strain evidence="2 3">MUSC 1</strain>
    </source>
</reference>
<gene>
    <name evidence="2" type="ORF">BIV23_11665</name>
</gene>
<organism evidence="2 3">
    <name type="scientific">Streptomyces monashensis</name>
    <dbReference type="NCBI Taxonomy" id="1678012"/>
    <lineage>
        <taxon>Bacteria</taxon>
        <taxon>Bacillati</taxon>
        <taxon>Actinomycetota</taxon>
        <taxon>Actinomycetes</taxon>
        <taxon>Kitasatosporales</taxon>
        <taxon>Streptomycetaceae</taxon>
        <taxon>Streptomyces</taxon>
    </lineage>
</organism>
<evidence type="ECO:0000313" key="2">
    <source>
        <dbReference type="EMBL" id="OIK05560.1"/>
    </source>
</evidence>
<dbReference type="EMBL" id="MLYO01000019">
    <property type="protein sequence ID" value="OIK05560.1"/>
    <property type="molecule type" value="Genomic_DNA"/>
</dbReference>
<dbReference type="AlphaFoldDB" id="A0A1S2QHC9"/>
<dbReference type="InterPro" id="IPR007278">
    <property type="entry name" value="DUF397"/>
</dbReference>
<evidence type="ECO:0000313" key="3">
    <source>
        <dbReference type="Proteomes" id="UP000179642"/>
    </source>
</evidence>
<dbReference type="Proteomes" id="UP000179642">
    <property type="component" value="Unassembled WGS sequence"/>
</dbReference>
<evidence type="ECO:0000259" key="1">
    <source>
        <dbReference type="Pfam" id="PF04149"/>
    </source>
</evidence>
<feature type="domain" description="DUF397" evidence="1">
    <location>
        <begin position="4"/>
        <end position="56"/>
    </location>
</feature>
<protein>
    <recommendedName>
        <fullName evidence="1">DUF397 domain-containing protein</fullName>
    </recommendedName>
</protein>
<dbReference type="RefSeq" id="WP_071380728.1">
    <property type="nucleotide sequence ID" value="NZ_MLYO01000019.1"/>
</dbReference>
<comment type="caution">
    <text evidence="2">The sequence shown here is derived from an EMBL/GenBank/DDBJ whole genome shotgun (WGS) entry which is preliminary data.</text>
</comment>